<protein>
    <recommendedName>
        <fullName evidence="10">Gnk2-homologous domain-containing protein</fullName>
    </recommendedName>
</protein>
<keyword evidence="12" id="KW-1185">Reference proteome</keyword>
<keyword evidence="4" id="KW-0677">Repeat</keyword>
<keyword evidence="3" id="KW-0732">Signal</keyword>
<keyword evidence="6" id="KW-1015">Disulfide bond</keyword>
<dbReference type="InterPro" id="IPR038408">
    <property type="entry name" value="GNK2_sf"/>
</dbReference>
<evidence type="ECO:0000256" key="8">
    <source>
        <dbReference type="ARBA" id="ARBA00038393"/>
    </source>
</evidence>
<proteinExistence type="inferred from homology"/>
<dbReference type="InterPro" id="IPR002902">
    <property type="entry name" value="GNK2"/>
</dbReference>
<evidence type="ECO:0000256" key="9">
    <source>
        <dbReference type="SAM" id="Phobius"/>
    </source>
</evidence>
<sequence>MDSILKPIPLVTFILFLTFIKASSLDYYYTSLVYTKCANQTHEATSHSQVLSSLFQELSAQSSRSKFFKTTSGDEKVGISGLFQCRGDLSNNDCHNCVNKIPELSNSTCKKAVAARLQLNGCYFYYETDGFGDEIATTERELLHEKCSEKKAVSGGFLEVRDAALLAMENGEMINDKGFYEMDYEFVHVIVQCENDYLGGCDCIECIGNAVEIVKEDCGSSFSGQVYLDKCFLSYSYHPDGKQSNFYPGEEEKNGKETGKTVAMVLGGAVALLVGFILLKFKKTICQKDDDI</sequence>
<dbReference type="KEGG" id="jcu:105647759"/>
<dbReference type="GO" id="GO:0005886">
    <property type="term" value="C:plasma membrane"/>
    <property type="evidence" value="ECO:0007669"/>
    <property type="project" value="UniProtKB-SubCell"/>
</dbReference>
<keyword evidence="5" id="KW-0965">Cell junction</keyword>
<comment type="subcellular location">
    <subcellularLocation>
        <location evidence="7">Cell junction</location>
        <location evidence="7">Plasmodesma</location>
    </subcellularLocation>
    <subcellularLocation>
        <location evidence="1">Cell membrane</location>
        <topology evidence="1">Single-pass type I membrane protein</topology>
    </subcellularLocation>
</comment>
<dbReference type="Gene3D" id="3.30.430.20">
    <property type="entry name" value="Gnk2 domain, C-X8-C-X2-C motif"/>
    <property type="match status" value="2"/>
</dbReference>
<evidence type="ECO:0000313" key="11">
    <source>
        <dbReference type="EMBL" id="KDP23729.1"/>
    </source>
</evidence>
<gene>
    <name evidence="11" type="ORF">JCGZ_23562</name>
</gene>
<dbReference type="CDD" id="cd23509">
    <property type="entry name" value="Gnk2-like"/>
    <property type="match status" value="2"/>
</dbReference>
<evidence type="ECO:0000313" key="12">
    <source>
        <dbReference type="Proteomes" id="UP000027138"/>
    </source>
</evidence>
<dbReference type="Proteomes" id="UP000027138">
    <property type="component" value="Unassembled WGS sequence"/>
</dbReference>
<reference evidence="11 12" key="1">
    <citation type="journal article" date="2014" name="PLoS ONE">
        <title>Global Analysis of Gene Expression Profiles in Physic Nut (Jatropha curcas L.) Seedlings Exposed to Salt Stress.</title>
        <authorList>
            <person name="Zhang L."/>
            <person name="Zhang C."/>
            <person name="Wu P."/>
            <person name="Chen Y."/>
            <person name="Li M."/>
            <person name="Jiang H."/>
            <person name="Wu G."/>
        </authorList>
    </citation>
    <scope>NUCLEOTIDE SEQUENCE [LARGE SCALE GENOMIC DNA]</scope>
    <source>
        <strain evidence="12">cv. GZQX0401</strain>
        <tissue evidence="11">Young leaves</tissue>
    </source>
</reference>
<name>A0A067JW46_JATCU</name>
<dbReference type="OrthoDB" id="1715309at2759"/>
<dbReference type="GO" id="GO:0010497">
    <property type="term" value="P:plasmodesmata-mediated intercellular transport"/>
    <property type="evidence" value="ECO:0007669"/>
    <property type="project" value="TreeGrafter"/>
</dbReference>
<evidence type="ECO:0000256" key="2">
    <source>
        <dbReference type="ARBA" id="ARBA00022581"/>
    </source>
</evidence>
<keyword evidence="2" id="KW-0945">Host-virus interaction</keyword>
<evidence type="ECO:0000256" key="1">
    <source>
        <dbReference type="ARBA" id="ARBA00004251"/>
    </source>
</evidence>
<dbReference type="PANTHER" id="PTHR32080">
    <property type="entry name" value="ANTIFUNGAL PROTEIN GINKBILOBIN-2-LIKE"/>
    <property type="match status" value="1"/>
</dbReference>
<evidence type="ECO:0000256" key="6">
    <source>
        <dbReference type="ARBA" id="ARBA00023157"/>
    </source>
</evidence>
<evidence type="ECO:0000256" key="5">
    <source>
        <dbReference type="ARBA" id="ARBA00022949"/>
    </source>
</evidence>
<comment type="similarity">
    <text evidence="8">Belongs to the cysteine-rich repeat secretory protein family. Plasmodesmata-located proteins (PDLD) subfamily.</text>
</comment>
<accession>A0A067JW46</accession>
<dbReference type="InterPro" id="IPR051378">
    <property type="entry name" value="Cell2Cell_Antifungal"/>
</dbReference>
<dbReference type="PROSITE" id="PS51473">
    <property type="entry name" value="GNK2"/>
    <property type="match status" value="2"/>
</dbReference>
<feature type="domain" description="Gnk2-homologous" evidence="10">
    <location>
        <begin position="29"/>
        <end position="131"/>
    </location>
</feature>
<evidence type="ECO:0000256" key="7">
    <source>
        <dbReference type="ARBA" id="ARBA00024184"/>
    </source>
</evidence>
<dbReference type="Pfam" id="PF01657">
    <property type="entry name" value="Stress-antifung"/>
    <property type="match status" value="2"/>
</dbReference>
<dbReference type="EMBL" id="KK915213">
    <property type="protein sequence ID" value="KDP23729.1"/>
    <property type="molecule type" value="Genomic_DNA"/>
</dbReference>
<feature type="transmembrane region" description="Helical" evidence="9">
    <location>
        <begin position="261"/>
        <end position="279"/>
    </location>
</feature>
<feature type="domain" description="Gnk2-homologous" evidence="10">
    <location>
        <begin position="140"/>
        <end position="240"/>
    </location>
</feature>
<dbReference type="STRING" id="180498.A0A067JW46"/>
<dbReference type="AlphaFoldDB" id="A0A067JW46"/>
<dbReference type="GO" id="GO:0009506">
    <property type="term" value="C:plasmodesma"/>
    <property type="evidence" value="ECO:0007669"/>
    <property type="project" value="UniProtKB-SubCell"/>
</dbReference>
<dbReference type="GO" id="GO:0046739">
    <property type="term" value="P:transport of virus in multicellular host"/>
    <property type="evidence" value="ECO:0007669"/>
    <property type="project" value="TreeGrafter"/>
</dbReference>
<evidence type="ECO:0000259" key="10">
    <source>
        <dbReference type="PROSITE" id="PS51473"/>
    </source>
</evidence>
<keyword evidence="9" id="KW-0812">Transmembrane</keyword>
<evidence type="ECO:0000256" key="4">
    <source>
        <dbReference type="ARBA" id="ARBA00022737"/>
    </source>
</evidence>
<keyword evidence="9" id="KW-0472">Membrane</keyword>
<evidence type="ECO:0000256" key="3">
    <source>
        <dbReference type="ARBA" id="ARBA00022729"/>
    </source>
</evidence>
<keyword evidence="9" id="KW-1133">Transmembrane helix</keyword>
<dbReference type="PANTHER" id="PTHR32080:SF6">
    <property type="entry name" value="PLASMODESMATA-LOCATED PROTEIN 4"/>
    <property type="match status" value="1"/>
</dbReference>
<organism evidence="11 12">
    <name type="scientific">Jatropha curcas</name>
    <name type="common">Barbados nut</name>
    <dbReference type="NCBI Taxonomy" id="180498"/>
    <lineage>
        <taxon>Eukaryota</taxon>
        <taxon>Viridiplantae</taxon>
        <taxon>Streptophyta</taxon>
        <taxon>Embryophyta</taxon>
        <taxon>Tracheophyta</taxon>
        <taxon>Spermatophyta</taxon>
        <taxon>Magnoliopsida</taxon>
        <taxon>eudicotyledons</taxon>
        <taxon>Gunneridae</taxon>
        <taxon>Pentapetalae</taxon>
        <taxon>rosids</taxon>
        <taxon>fabids</taxon>
        <taxon>Malpighiales</taxon>
        <taxon>Euphorbiaceae</taxon>
        <taxon>Crotonoideae</taxon>
        <taxon>Jatropheae</taxon>
        <taxon>Jatropha</taxon>
    </lineage>
</organism>